<evidence type="ECO:0000313" key="6">
    <source>
        <dbReference type="EMBL" id="KAG8372586.1"/>
    </source>
</evidence>
<proteinExistence type="inferred from homology"/>
<dbReference type="GO" id="GO:0016020">
    <property type="term" value="C:membrane"/>
    <property type="evidence" value="ECO:0007669"/>
    <property type="project" value="UniProtKB-SubCell"/>
</dbReference>
<sequence>MPWLGLRTGRIYVAFSRAATCCFVPAIPMASCTLPQSSFFLLVTQRRPRSDIEGGIYPPSSTSSSSTYLLKWDSLPQKRRQQKDFLISFRKRKVVKAVAVSVAPTPADNAEHRQQLCQSYGFRQIGECLPDNVTLRDIIDTLPKKVFEIDDVKAWKSVLISVTSYALGIFMIAKAPWYLLPVAWAWTGTAITGNTNNFVQDFMKSFGTQHRGNVYVDSALGSSKPMSWLAEDTAWHPVRRERFDSSPFFRKAIIYGYGPFRPLMSISHWLIWHFDLKKFRANEVNRVKISLACVFAFMAIGWPLMIYKTGITGWIKFWFMPWLGYHFWMSTFTMVHHTAPHIPFKSSDEWNSAKAQLNGTVHCNYPSWIEVLCHDINVHIPHHISPRIPSYNLRAAHQSLQQNWGKYMNEATWNWRLMKTILTVCHVYDKEQNYIGFDEIAPEDSQPITFLKRVMPNSA</sequence>
<evidence type="ECO:0000256" key="2">
    <source>
        <dbReference type="ARBA" id="ARBA00009295"/>
    </source>
</evidence>
<keyword evidence="4" id="KW-0812">Transmembrane</keyword>
<dbReference type="GO" id="GO:0006629">
    <property type="term" value="P:lipid metabolic process"/>
    <property type="evidence" value="ECO:0007669"/>
    <property type="project" value="InterPro"/>
</dbReference>
<dbReference type="AlphaFoldDB" id="A0AAV6WWV2"/>
<evidence type="ECO:0000256" key="4">
    <source>
        <dbReference type="SAM" id="Phobius"/>
    </source>
</evidence>
<keyword evidence="3" id="KW-0560">Oxidoreductase</keyword>
<keyword evidence="7" id="KW-1185">Reference proteome</keyword>
<comment type="similarity">
    <text evidence="2">Belongs to the fatty acid desaturase type 1 family.</text>
</comment>
<protein>
    <recommendedName>
        <fullName evidence="5">Fatty acid desaturase domain-containing protein</fullName>
    </recommendedName>
</protein>
<dbReference type="GO" id="GO:0016491">
    <property type="term" value="F:oxidoreductase activity"/>
    <property type="evidence" value="ECO:0007669"/>
    <property type="project" value="UniProtKB-KW"/>
</dbReference>
<organism evidence="6 7">
    <name type="scientific">Buddleja alternifolia</name>
    <dbReference type="NCBI Taxonomy" id="168488"/>
    <lineage>
        <taxon>Eukaryota</taxon>
        <taxon>Viridiplantae</taxon>
        <taxon>Streptophyta</taxon>
        <taxon>Embryophyta</taxon>
        <taxon>Tracheophyta</taxon>
        <taxon>Spermatophyta</taxon>
        <taxon>Magnoliopsida</taxon>
        <taxon>eudicotyledons</taxon>
        <taxon>Gunneridae</taxon>
        <taxon>Pentapetalae</taxon>
        <taxon>asterids</taxon>
        <taxon>lamiids</taxon>
        <taxon>Lamiales</taxon>
        <taxon>Scrophulariaceae</taxon>
        <taxon>Buddlejeae</taxon>
        <taxon>Buddleja</taxon>
    </lineage>
</organism>
<accession>A0AAV6WWV2</accession>
<evidence type="ECO:0000256" key="1">
    <source>
        <dbReference type="ARBA" id="ARBA00004370"/>
    </source>
</evidence>
<keyword evidence="4" id="KW-1133">Transmembrane helix</keyword>
<feature type="domain" description="Fatty acid desaturase" evidence="5">
    <location>
        <begin position="231"/>
        <end position="407"/>
    </location>
</feature>
<dbReference type="EMBL" id="WHWC01000012">
    <property type="protein sequence ID" value="KAG8372586.1"/>
    <property type="molecule type" value="Genomic_DNA"/>
</dbReference>
<gene>
    <name evidence="6" type="ORF">BUALT_Bualt12G0081400</name>
</gene>
<dbReference type="PANTHER" id="PTHR32100">
    <property type="entry name" value="OMEGA-6 FATTY ACID DESATURASE, CHLOROPLASTIC"/>
    <property type="match status" value="1"/>
</dbReference>
<comment type="caution">
    <text evidence="6">The sequence shown here is derived from an EMBL/GenBank/DDBJ whole genome shotgun (WGS) entry which is preliminary data.</text>
</comment>
<dbReference type="Pfam" id="PF00487">
    <property type="entry name" value="FA_desaturase"/>
    <property type="match status" value="1"/>
</dbReference>
<name>A0AAV6WWV2_9LAMI</name>
<evidence type="ECO:0000256" key="3">
    <source>
        <dbReference type="ARBA" id="ARBA00023002"/>
    </source>
</evidence>
<dbReference type="Proteomes" id="UP000826271">
    <property type="component" value="Unassembled WGS sequence"/>
</dbReference>
<evidence type="ECO:0000259" key="5">
    <source>
        <dbReference type="Pfam" id="PF00487"/>
    </source>
</evidence>
<keyword evidence="4" id="KW-0472">Membrane</keyword>
<evidence type="ECO:0000313" key="7">
    <source>
        <dbReference type="Proteomes" id="UP000826271"/>
    </source>
</evidence>
<dbReference type="InterPro" id="IPR005804">
    <property type="entry name" value="FA_desaturase_dom"/>
</dbReference>
<reference evidence="6" key="1">
    <citation type="submission" date="2019-10" db="EMBL/GenBank/DDBJ databases">
        <authorList>
            <person name="Zhang R."/>
            <person name="Pan Y."/>
            <person name="Wang J."/>
            <person name="Ma R."/>
            <person name="Yu S."/>
        </authorList>
    </citation>
    <scope>NUCLEOTIDE SEQUENCE</scope>
    <source>
        <strain evidence="6">LA-IB0</strain>
        <tissue evidence="6">Leaf</tissue>
    </source>
</reference>
<dbReference type="InterPro" id="IPR012171">
    <property type="entry name" value="Fatty_acid_desaturase"/>
</dbReference>
<comment type="subcellular location">
    <subcellularLocation>
        <location evidence="1">Membrane</location>
    </subcellularLocation>
</comment>
<feature type="transmembrane region" description="Helical" evidence="4">
    <location>
        <begin position="287"/>
        <end position="305"/>
    </location>
</feature>